<name>A0AAW2R0H4_SESRA</name>
<sequence length="154" mass="17501">MKSFQKFDVTKVEELLNTFFVKVRAYDGVRSLSSHKLSQSLHEQHLKEAEDRLQDVQAKTSEGASKAQSIMDELEHVEKEIVALKGRRTSLSTVLKGQKQLNHDVQAKVHEVEEDIATLKNTVPLDDAIVEDLESLKANLENFKEDLKTLNPFD</sequence>
<protein>
    <submittedName>
        <fullName evidence="2">Uncharacterized protein</fullName>
    </submittedName>
</protein>
<feature type="coiled-coil region" evidence="1">
    <location>
        <begin position="39"/>
        <end position="150"/>
    </location>
</feature>
<reference evidence="2" key="2">
    <citation type="journal article" date="2024" name="Plant">
        <title>Genomic evolution and insights into agronomic trait innovations of Sesamum species.</title>
        <authorList>
            <person name="Miao H."/>
            <person name="Wang L."/>
            <person name="Qu L."/>
            <person name="Liu H."/>
            <person name="Sun Y."/>
            <person name="Le M."/>
            <person name="Wang Q."/>
            <person name="Wei S."/>
            <person name="Zheng Y."/>
            <person name="Lin W."/>
            <person name="Duan Y."/>
            <person name="Cao H."/>
            <person name="Xiong S."/>
            <person name="Wang X."/>
            <person name="Wei L."/>
            <person name="Li C."/>
            <person name="Ma Q."/>
            <person name="Ju M."/>
            <person name="Zhao R."/>
            <person name="Li G."/>
            <person name="Mu C."/>
            <person name="Tian Q."/>
            <person name="Mei H."/>
            <person name="Zhang T."/>
            <person name="Gao T."/>
            <person name="Zhang H."/>
        </authorList>
    </citation>
    <scope>NUCLEOTIDE SEQUENCE</scope>
    <source>
        <strain evidence="2">G02</strain>
    </source>
</reference>
<keyword evidence="1" id="KW-0175">Coiled coil</keyword>
<proteinExistence type="predicted"/>
<evidence type="ECO:0000313" key="2">
    <source>
        <dbReference type="EMBL" id="KAL0373502.1"/>
    </source>
</evidence>
<dbReference type="Gene3D" id="1.10.287.1490">
    <property type="match status" value="1"/>
</dbReference>
<organism evidence="2">
    <name type="scientific">Sesamum radiatum</name>
    <name type="common">Black benniseed</name>
    <dbReference type="NCBI Taxonomy" id="300843"/>
    <lineage>
        <taxon>Eukaryota</taxon>
        <taxon>Viridiplantae</taxon>
        <taxon>Streptophyta</taxon>
        <taxon>Embryophyta</taxon>
        <taxon>Tracheophyta</taxon>
        <taxon>Spermatophyta</taxon>
        <taxon>Magnoliopsida</taxon>
        <taxon>eudicotyledons</taxon>
        <taxon>Gunneridae</taxon>
        <taxon>Pentapetalae</taxon>
        <taxon>asterids</taxon>
        <taxon>lamiids</taxon>
        <taxon>Lamiales</taxon>
        <taxon>Pedaliaceae</taxon>
        <taxon>Sesamum</taxon>
    </lineage>
</organism>
<evidence type="ECO:0000256" key="1">
    <source>
        <dbReference type="SAM" id="Coils"/>
    </source>
</evidence>
<dbReference type="EMBL" id="JACGWJ010000014">
    <property type="protein sequence ID" value="KAL0373502.1"/>
    <property type="molecule type" value="Genomic_DNA"/>
</dbReference>
<dbReference type="SUPFAM" id="SSF57997">
    <property type="entry name" value="Tropomyosin"/>
    <property type="match status" value="1"/>
</dbReference>
<accession>A0AAW2R0H4</accession>
<gene>
    <name evidence="2" type="ORF">Sradi_3265900</name>
</gene>
<dbReference type="AlphaFoldDB" id="A0AAW2R0H4"/>
<reference evidence="2" key="1">
    <citation type="submission" date="2020-06" db="EMBL/GenBank/DDBJ databases">
        <authorList>
            <person name="Li T."/>
            <person name="Hu X."/>
            <person name="Zhang T."/>
            <person name="Song X."/>
            <person name="Zhang H."/>
            <person name="Dai N."/>
            <person name="Sheng W."/>
            <person name="Hou X."/>
            <person name="Wei L."/>
        </authorList>
    </citation>
    <scope>NUCLEOTIDE SEQUENCE</scope>
    <source>
        <strain evidence="2">G02</strain>
        <tissue evidence="2">Leaf</tissue>
    </source>
</reference>
<comment type="caution">
    <text evidence="2">The sequence shown here is derived from an EMBL/GenBank/DDBJ whole genome shotgun (WGS) entry which is preliminary data.</text>
</comment>